<dbReference type="Pfam" id="PF12770">
    <property type="entry name" value="CHAT"/>
    <property type="match status" value="1"/>
</dbReference>
<accession>A0A7C1FQA3</accession>
<dbReference type="AlphaFoldDB" id="A0A7C1FQA3"/>
<protein>
    <submittedName>
        <fullName evidence="2">CHAT domain-containing protein</fullName>
    </submittedName>
</protein>
<dbReference type="EMBL" id="DSMG01000053">
    <property type="protein sequence ID" value="HDX30760.1"/>
    <property type="molecule type" value="Genomic_DNA"/>
</dbReference>
<evidence type="ECO:0000259" key="1">
    <source>
        <dbReference type="Pfam" id="PF12770"/>
    </source>
</evidence>
<evidence type="ECO:0000313" key="2">
    <source>
        <dbReference type="EMBL" id="HDX30760.1"/>
    </source>
</evidence>
<sequence length="470" mass="52428">MTDCSFVDFNIIVQGSQAPYLVHASYRQYTATGRLEEDIGDPMWLGRLEQMAATHGRPGRTAIEELGALLYERLFHHDVRDLWLRACADLDRGTVGVCLRLMTQSPAVAALPWEMLFDPDRNLAFARSIRTPLVRTETQFRHVGRTRALRARLPLRMLAVLPEDPTAQINPAEETRRLDEALGSLSPEVIDVAVLKGRFSVVDLRQMIDHLRPDIVHITTHGQPEGVLLWQGETPVLAPASVLRTAFDDAESVRMVVLNACATAQGALNRSLASTGAQLLQSGVPAVIAMQSEIEESIAGDFTQHFYQALFTGPCPGIVPTAMSLARSSLFALNPDSTGYATPVLWLNVTDAGLFDAAQLPKSIFRPQPPSAPRFHEIQALRKRLEETEAWFARLTPPDSTVLPLSLRPMQRMLQELLREIEDLLVQVHHLDAEPHTERTLNQYNEKLKMIDVKREDADRIVAILREAQG</sequence>
<reference evidence="2" key="1">
    <citation type="journal article" date="2020" name="mSystems">
        <title>Genome- and Community-Level Interaction Insights into Carbon Utilization and Element Cycling Functions of Hydrothermarchaeota in Hydrothermal Sediment.</title>
        <authorList>
            <person name="Zhou Z."/>
            <person name="Liu Y."/>
            <person name="Xu W."/>
            <person name="Pan J."/>
            <person name="Luo Z.H."/>
            <person name="Li M."/>
        </authorList>
    </citation>
    <scope>NUCLEOTIDE SEQUENCE [LARGE SCALE GENOMIC DNA]</scope>
    <source>
        <strain evidence="2">SpSt-289</strain>
    </source>
</reference>
<feature type="domain" description="CHAT" evidence="1">
    <location>
        <begin position="66"/>
        <end position="346"/>
    </location>
</feature>
<organism evidence="2">
    <name type="scientific">Caldilinea aerophila</name>
    <dbReference type="NCBI Taxonomy" id="133453"/>
    <lineage>
        <taxon>Bacteria</taxon>
        <taxon>Bacillati</taxon>
        <taxon>Chloroflexota</taxon>
        <taxon>Caldilineae</taxon>
        <taxon>Caldilineales</taxon>
        <taxon>Caldilineaceae</taxon>
        <taxon>Caldilinea</taxon>
    </lineage>
</organism>
<dbReference type="InterPro" id="IPR024983">
    <property type="entry name" value="CHAT_dom"/>
</dbReference>
<proteinExistence type="predicted"/>
<name>A0A7C1FQA3_9CHLR</name>
<comment type="caution">
    <text evidence="2">The sequence shown here is derived from an EMBL/GenBank/DDBJ whole genome shotgun (WGS) entry which is preliminary data.</text>
</comment>
<gene>
    <name evidence="2" type="ORF">ENQ20_04625</name>
</gene>